<evidence type="ECO:0000259" key="4">
    <source>
        <dbReference type="Pfam" id="PF02018"/>
    </source>
</evidence>
<dbReference type="SUPFAM" id="SSF49785">
    <property type="entry name" value="Galactose-binding domain-like"/>
    <property type="match status" value="1"/>
</dbReference>
<dbReference type="RefSeq" id="WP_068650742.1">
    <property type="nucleotide sequence ID" value="NZ_CP043611.1"/>
</dbReference>
<reference evidence="5 6" key="1">
    <citation type="submission" date="2016-03" db="EMBL/GenBank/DDBJ databases">
        <title>Draft genome sequence of Paenibacillus antarcticus CECT 5836.</title>
        <authorList>
            <person name="Shin S.-K."/>
            <person name="Yi H."/>
        </authorList>
    </citation>
    <scope>NUCLEOTIDE SEQUENCE [LARGE SCALE GENOMIC DNA]</scope>
    <source>
        <strain evidence="5 6">CECT 5836</strain>
    </source>
</reference>
<evidence type="ECO:0000256" key="2">
    <source>
        <dbReference type="SAM" id="MobiDB-lite"/>
    </source>
</evidence>
<accession>A0A168MMR4</accession>
<dbReference type="SMART" id="SM00710">
    <property type="entry name" value="PbH1"/>
    <property type="match status" value="10"/>
</dbReference>
<feature type="region of interest" description="Disordered" evidence="2">
    <location>
        <begin position="438"/>
        <end position="459"/>
    </location>
</feature>
<dbReference type="GO" id="GO:0016798">
    <property type="term" value="F:hydrolase activity, acting on glycosyl bonds"/>
    <property type="evidence" value="ECO:0007669"/>
    <property type="project" value="InterPro"/>
</dbReference>
<keyword evidence="3" id="KW-0732">Signal</keyword>
<keyword evidence="1" id="KW-0378">Hydrolase</keyword>
<dbReference type="InterPro" id="IPR003305">
    <property type="entry name" value="CenC_carb-bd"/>
</dbReference>
<dbReference type="EMBL" id="LVJI01000019">
    <property type="protein sequence ID" value="OAB44853.1"/>
    <property type="molecule type" value="Genomic_DNA"/>
</dbReference>
<proteinExistence type="predicted"/>
<organism evidence="5 6">
    <name type="scientific">Paenibacillus antarcticus</name>
    <dbReference type="NCBI Taxonomy" id="253703"/>
    <lineage>
        <taxon>Bacteria</taxon>
        <taxon>Bacillati</taxon>
        <taxon>Bacillota</taxon>
        <taxon>Bacilli</taxon>
        <taxon>Bacillales</taxon>
        <taxon>Paenibacillaceae</taxon>
        <taxon>Paenibacillus</taxon>
    </lineage>
</organism>
<dbReference type="Proteomes" id="UP000077355">
    <property type="component" value="Unassembled WGS sequence"/>
</dbReference>
<dbReference type="Gene3D" id="2.60.120.260">
    <property type="entry name" value="Galactose-binding domain-like"/>
    <property type="match status" value="1"/>
</dbReference>
<gene>
    <name evidence="5" type="ORF">PBAT_14820</name>
</gene>
<protein>
    <recommendedName>
        <fullName evidence="4">CBM-cenC domain-containing protein</fullName>
    </recommendedName>
</protein>
<dbReference type="SUPFAM" id="SSF51126">
    <property type="entry name" value="Pectin lyase-like"/>
    <property type="match status" value="2"/>
</dbReference>
<dbReference type="InterPro" id="IPR008979">
    <property type="entry name" value="Galactose-bd-like_sf"/>
</dbReference>
<feature type="domain" description="CBM-cenC" evidence="4">
    <location>
        <begin position="519"/>
        <end position="633"/>
    </location>
</feature>
<sequence>MRISNIIRSLFLTVFIFVCSVTFFAVAASAATYYVDEAGGNDSNVGTEAATAWKTLDKVNSVIFQPGDQILFKRGQSWTGKLWPKGSGTENSPIIINNYGTGNLPFINGNGNESAVYLYNQEYWEINNLEITNNNGVSSRRMGIYIVNQDGGTLDHIYLIGNNVHDIYGNNVKDGGGSSGIKIRTIAGNVQSKFNDVRIDGNTVGPRVDRTGIDVNSDYWCRPDSGCTGANNWYASTNVIIENNYVTDVGGDGIVPMSTQGAIVQYNTVNGFNMRSGTPNAGIWAWNADDTIIQYNESFNGNSTKDGQGFDIDYGQSRTIVQYNYSHDNDGGFILICQSGGSKNDGGIVRYNISQNDSERVFHLIGPTTNTKVYNNTIYLPAGSTTSPIDAGSWDGYTKSISFHNNIWMLQGAGTWKGLNNVANFTFSHNTIYGQHTAGEPSDANKSTANPMLVQPGSGGLGRSSVVGYKLTTGSPDLGTGVVIASNGGKDYWGNMVSASSSPNRGAYNGSGVAASLDKVVNGGLESGTMSPWTNWNTASVVNNNARSGAYAIQLSSGQGSAEQIVSLAPNTTYTLTGYAKTSVSAQPVRIGVKNFGGTEQYVSITSASYTLGSVTFTTGSSSTSATIYVYKPTGSGYAYGDDFVIVQ</sequence>
<name>A0A168MMR4_9BACL</name>
<dbReference type="Gene3D" id="2.160.20.10">
    <property type="entry name" value="Single-stranded right-handed beta-helix, Pectin lyase-like"/>
    <property type="match status" value="1"/>
</dbReference>
<evidence type="ECO:0000256" key="1">
    <source>
        <dbReference type="ARBA" id="ARBA00022801"/>
    </source>
</evidence>
<dbReference type="InterPro" id="IPR006626">
    <property type="entry name" value="PbH1"/>
</dbReference>
<dbReference type="Pfam" id="PF02018">
    <property type="entry name" value="CBM_4_9"/>
    <property type="match status" value="1"/>
</dbReference>
<evidence type="ECO:0000256" key="3">
    <source>
        <dbReference type="SAM" id="SignalP"/>
    </source>
</evidence>
<evidence type="ECO:0000313" key="5">
    <source>
        <dbReference type="EMBL" id="OAB44853.1"/>
    </source>
</evidence>
<keyword evidence="6" id="KW-1185">Reference proteome</keyword>
<feature type="signal peptide" evidence="3">
    <location>
        <begin position="1"/>
        <end position="27"/>
    </location>
</feature>
<dbReference type="InterPro" id="IPR011050">
    <property type="entry name" value="Pectin_lyase_fold/virulence"/>
</dbReference>
<evidence type="ECO:0000313" key="6">
    <source>
        <dbReference type="Proteomes" id="UP000077355"/>
    </source>
</evidence>
<dbReference type="InterPro" id="IPR012334">
    <property type="entry name" value="Pectin_lyas_fold"/>
</dbReference>
<feature type="chain" id="PRO_5038513482" description="CBM-cenC domain-containing protein" evidence="3">
    <location>
        <begin position="28"/>
        <end position="648"/>
    </location>
</feature>
<dbReference type="AlphaFoldDB" id="A0A168MMR4"/>
<comment type="caution">
    <text evidence="5">The sequence shown here is derived from an EMBL/GenBank/DDBJ whole genome shotgun (WGS) entry which is preliminary data.</text>
</comment>